<feature type="repeat" description="WD" evidence="3">
    <location>
        <begin position="185"/>
        <end position="226"/>
    </location>
</feature>
<dbReference type="EMBL" id="AYKW01000045">
    <property type="protein sequence ID" value="PIL25898.1"/>
    <property type="molecule type" value="Genomic_DNA"/>
</dbReference>
<dbReference type="PANTHER" id="PTHR19848:SF8">
    <property type="entry name" value="F-BOX AND WD REPEAT DOMAIN CONTAINING 7"/>
    <property type="match status" value="1"/>
</dbReference>
<gene>
    <name evidence="4" type="ORF">GSI_11651</name>
</gene>
<organism evidence="4 5">
    <name type="scientific">Ganoderma sinense ZZ0214-1</name>
    <dbReference type="NCBI Taxonomy" id="1077348"/>
    <lineage>
        <taxon>Eukaryota</taxon>
        <taxon>Fungi</taxon>
        <taxon>Dikarya</taxon>
        <taxon>Basidiomycota</taxon>
        <taxon>Agaricomycotina</taxon>
        <taxon>Agaricomycetes</taxon>
        <taxon>Polyporales</taxon>
        <taxon>Polyporaceae</taxon>
        <taxon>Ganoderma</taxon>
    </lineage>
</organism>
<evidence type="ECO:0000256" key="2">
    <source>
        <dbReference type="ARBA" id="ARBA00022737"/>
    </source>
</evidence>
<dbReference type="PROSITE" id="PS50082">
    <property type="entry name" value="WD_REPEATS_2"/>
    <property type="match status" value="6"/>
</dbReference>
<protein>
    <submittedName>
        <fullName evidence="4">Transporter</fullName>
    </submittedName>
</protein>
<feature type="repeat" description="WD" evidence="3">
    <location>
        <begin position="227"/>
        <end position="261"/>
    </location>
</feature>
<dbReference type="InterPro" id="IPR020472">
    <property type="entry name" value="WD40_PAC1"/>
</dbReference>
<keyword evidence="5" id="KW-1185">Reference proteome</keyword>
<evidence type="ECO:0000313" key="4">
    <source>
        <dbReference type="EMBL" id="PIL25898.1"/>
    </source>
</evidence>
<dbReference type="AlphaFoldDB" id="A0A2G8RX52"/>
<feature type="repeat" description="WD" evidence="3">
    <location>
        <begin position="283"/>
        <end position="318"/>
    </location>
</feature>
<evidence type="ECO:0000256" key="3">
    <source>
        <dbReference type="PROSITE-ProRule" id="PRU00221"/>
    </source>
</evidence>
<keyword evidence="2" id="KW-0677">Repeat</keyword>
<dbReference type="SMART" id="SM00320">
    <property type="entry name" value="WD40"/>
    <property type="match status" value="7"/>
</dbReference>
<proteinExistence type="predicted"/>
<dbReference type="PROSITE" id="PS50294">
    <property type="entry name" value="WD_REPEATS_REGION"/>
    <property type="match status" value="5"/>
</dbReference>
<comment type="caution">
    <text evidence="4">The sequence shown here is derived from an EMBL/GenBank/DDBJ whole genome shotgun (WGS) entry which is preliminary data.</text>
</comment>
<dbReference type="InterPro" id="IPR036322">
    <property type="entry name" value="WD40_repeat_dom_sf"/>
</dbReference>
<dbReference type="CDD" id="cd00200">
    <property type="entry name" value="WD40"/>
    <property type="match status" value="1"/>
</dbReference>
<evidence type="ECO:0000256" key="1">
    <source>
        <dbReference type="ARBA" id="ARBA00022574"/>
    </source>
</evidence>
<dbReference type="InterPro" id="IPR001680">
    <property type="entry name" value="WD40_rpt"/>
</dbReference>
<dbReference type="InterPro" id="IPR015943">
    <property type="entry name" value="WD40/YVTN_repeat-like_dom_sf"/>
</dbReference>
<dbReference type="STRING" id="1077348.A0A2G8RX52"/>
<dbReference type="Pfam" id="PF00400">
    <property type="entry name" value="WD40"/>
    <property type="match status" value="7"/>
</dbReference>
<dbReference type="PROSITE" id="PS00678">
    <property type="entry name" value="WD_REPEATS_1"/>
    <property type="match status" value="3"/>
</dbReference>
<dbReference type="PRINTS" id="PR00320">
    <property type="entry name" value="GPROTEINBRPT"/>
</dbReference>
<dbReference type="Gene3D" id="2.130.10.10">
    <property type="entry name" value="YVTN repeat-like/Quinoprotein amine dehydrogenase"/>
    <property type="match status" value="1"/>
</dbReference>
<name>A0A2G8RX52_9APHY</name>
<feature type="repeat" description="WD" evidence="3">
    <location>
        <begin position="101"/>
        <end position="135"/>
    </location>
</feature>
<feature type="repeat" description="WD" evidence="3">
    <location>
        <begin position="325"/>
        <end position="355"/>
    </location>
</feature>
<evidence type="ECO:0000313" key="5">
    <source>
        <dbReference type="Proteomes" id="UP000230002"/>
    </source>
</evidence>
<sequence>MDPWSVPPELKNEGPDWFAIFSPALSESQGPRGQRTRQSNLDVHLMHTLAHESVVTCVRFSPDGKYLATGCNRTAQIYDTETAQKLCVFEDQAAPPGDLYIRSVCFSPDGKYLATGGEDKQIKIWDIQKKRIRTVFEGHQQEIFSLDFSRDGRFMVSASRDRTARIWDMNDPSGHLCKVLSIPETDGIDAGMTSVRISPDGRLVAVGSLDTVVRIWDVQTGQLVESLKGHRDSVYSVAFTPDGHGLVSGSLDKTVKYWDIRPILRGPEDAGPSRLSGSSTMNFTGHKDLVLCVAVSPDGRWVVSGSKDRDVHFWDANTAVSQCRLQGHKNSVISVDLSPLGNALATGSGDWIARICTSVPLERCFPAVANVGAL</sequence>
<dbReference type="Proteomes" id="UP000230002">
    <property type="component" value="Unassembled WGS sequence"/>
</dbReference>
<feature type="repeat" description="WD" evidence="3">
    <location>
        <begin position="136"/>
        <end position="170"/>
    </location>
</feature>
<dbReference type="PANTHER" id="PTHR19848">
    <property type="entry name" value="WD40 REPEAT PROTEIN"/>
    <property type="match status" value="1"/>
</dbReference>
<keyword evidence="1 3" id="KW-0853">WD repeat</keyword>
<reference evidence="4 5" key="1">
    <citation type="journal article" date="2015" name="Sci. Rep.">
        <title>Chromosome-level genome map provides insights into diverse defense mechanisms in the medicinal fungus Ganoderma sinense.</title>
        <authorList>
            <person name="Zhu Y."/>
            <person name="Xu J."/>
            <person name="Sun C."/>
            <person name="Zhou S."/>
            <person name="Xu H."/>
            <person name="Nelson D.R."/>
            <person name="Qian J."/>
            <person name="Song J."/>
            <person name="Luo H."/>
            <person name="Xiang L."/>
            <person name="Li Y."/>
            <person name="Xu Z."/>
            <person name="Ji A."/>
            <person name="Wang L."/>
            <person name="Lu S."/>
            <person name="Hayward A."/>
            <person name="Sun W."/>
            <person name="Li X."/>
            <person name="Schwartz D.C."/>
            <person name="Wang Y."/>
            <person name="Chen S."/>
        </authorList>
    </citation>
    <scope>NUCLEOTIDE SEQUENCE [LARGE SCALE GENOMIC DNA]</scope>
    <source>
        <strain evidence="4 5">ZZ0214-1</strain>
    </source>
</reference>
<accession>A0A2G8RX52</accession>
<dbReference type="SUPFAM" id="SSF50978">
    <property type="entry name" value="WD40 repeat-like"/>
    <property type="match status" value="1"/>
</dbReference>
<dbReference type="OrthoDB" id="17410at2759"/>
<dbReference type="InterPro" id="IPR019775">
    <property type="entry name" value="WD40_repeat_CS"/>
</dbReference>